<evidence type="ECO:0000313" key="1">
    <source>
        <dbReference type="EMBL" id="QIS23472.1"/>
    </source>
</evidence>
<protein>
    <submittedName>
        <fullName evidence="1">Uncharacterized protein</fullName>
    </submittedName>
</protein>
<name>A0A6G9ZD92_9NOCA</name>
<dbReference type="AlphaFoldDB" id="A0A6G9ZD92"/>
<dbReference type="RefSeq" id="WP_167490811.1">
    <property type="nucleotide sequence ID" value="NZ_CP046173.1"/>
</dbReference>
<organism evidence="1 2">
    <name type="scientific">Nocardia terpenica</name>
    <dbReference type="NCBI Taxonomy" id="455432"/>
    <lineage>
        <taxon>Bacteria</taxon>
        <taxon>Bacillati</taxon>
        <taxon>Actinomycetota</taxon>
        <taxon>Actinomycetes</taxon>
        <taxon>Mycobacteriales</taxon>
        <taxon>Nocardiaceae</taxon>
        <taxon>Nocardia</taxon>
    </lineage>
</organism>
<evidence type="ECO:0000313" key="2">
    <source>
        <dbReference type="Proteomes" id="UP000500953"/>
    </source>
</evidence>
<sequence length="57" mass="6165">MPDTQALSVSWGIVRDEFDQGMFEGSTSDLAVLDFVISMGQAAAMSQVLGLPEEDDR</sequence>
<dbReference type="EMBL" id="CP046173">
    <property type="protein sequence ID" value="QIS23472.1"/>
    <property type="molecule type" value="Genomic_DNA"/>
</dbReference>
<gene>
    <name evidence="1" type="ORF">F6W96_39385</name>
</gene>
<proteinExistence type="predicted"/>
<dbReference type="Proteomes" id="UP000500953">
    <property type="component" value="Chromosome"/>
</dbReference>
<accession>A0A6G9ZD92</accession>
<reference evidence="1 2" key="1">
    <citation type="journal article" date="2019" name="ACS Chem. Biol.">
        <title>Identification and Mobilization of a Cryptic Antibiotic Biosynthesis Gene Locus from a Human-Pathogenic Nocardia Isolate.</title>
        <authorList>
            <person name="Herisse M."/>
            <person name="Ishida K."/>
            <person name="Porter J.L."/>
            <person name="Howden B."/>
            <person name="Hertweck C."/>
            <person name="Stinear T.P."/>
            <person name="Pidot S.J."/>
        </authorList>
    </citation>
    <scope>NUCLEOTIDE SEQUENCE [LARGE SCALE GENOMIC DNA]</scope>
    <source>
        <strain evidence="1 2">AUSMDU00012715</strain>
    </source>
</reference>